<evidence type="ECO:0000256" key="7">
    <source>
        <dbReference type="ARBA" id="ARBA00022737"/>
    </source>
</evidence>
<dbReference type="PRINTS" id="PR00019">
    <property type="entry name" value="LEURICHRPT"/>
</dbReference>
<dbReference type="InterPro" id="IPR003591">
    <property type="entry name" value="Leu-rich_rpt_typical-subtyp"/>
</dbReference>
<keyword evidence="7" id="KW-0677">Repeat</keyword>
<dbReference type="GO" id="GO:0005886">
    <property type="term" value="C:plasma membrane"/>
    <property type="evidence" value="ECO:0007669"/>
    <property type="project" value="UniProtKB-SubCell"/>
</dbReference>
<keyword evidence="6" id="KW-0732">Signal</keyword>
<reference evidence="14" key="2">
    <citation type="submission" date="2021-01" db="UniProtKB">
        <authorList>
            <consortium name="EnsemblPlants"/>
        </authorList>
    </citation>
    <scope>IDENTIFICATION</scope>
</reference>
<dbReference type="InterPro" id="IPR032675">
    <property type="entry name" value="LRR_dom_sf"/>
</dbReference>
<dbReference type="Pfam" id="PF13855">
    <property type="entry name" value="LRR_8"/>
    <property type="match status" value="2"/>
</dbReference>
<keyword evidence="15" id="KW-1185">Reference proteome</keyword>
<dbReference type="EMBL" id="LRBV02000004">
    <property type="status" value="NOT_ANNOTATED_CDS"/>
    <property type="molecule type" value="Genomic_DNA"/>
</dbReference>
<keyword evidence="9 12" id="KW-0472">Membrane</keyword>
<comment type="subcellular location">
    <subcellularLocation>
        <location evidence="1">Cell membrane</location>
        <topology evidence="1">Single-pass type I membrane protein</topology>
    </subcellularLocation>
</comment>
<evidence type="ECO:0000313" key="14">
    <source>
        <dbReference type="EnsemblPlants" id="QL04p073658:mrna"/>
    </source>
</evidence>
<accession>A0A7N2LK86</accession>
<dbReference type="Proteomes" id="UP000594261">
    <property type="component" value="Chromosome 4"/>
</dbReference>
<dbReference type="AlphaFoldDB" id="A0A7N2LK86"/>
<dbReference type="PANTHER" id="PTHR48061:SF46">
    <property type="entry name" value="LEUCINE-RICH REPEAT-CONTAINING N-TERMINAL PLANT-TYPE DOMAIN-CONTAINING PROTEIN"/>
    <property type="match status" value="1"/>
</dbReference>
<feature type="domain" description="Leucine-rich repeat-containing N-terminal plant-type" evidence="13">
    <location>
        <begin position="179"/>
        <end position="221"/>
    </location>
</feature>
<dbReference type="FunFam" id="3.80.10.10:FF:000111">
    <property type="entry name" value="LRR receptor-like serine/threonine-protein kinase ERECTA"/>
    <property type="match status" value="1"/>
</dbReference>
<evidence type="ECO:0000313" key="15">
    <source>
        <dbReference type="Proteomes" id="UP000594261"/>
    </source>
</evidence>
<dbReference type="Pfam" id="PF08263">
    <property type="entry name" value="LRRNT_2"/>
    <property type="match status" value="1"/>
</dbReference>
<dbReference type="SUPFAM" id="SSF52058">
    <property type="entry name" value="L domain-like"/>
    <property type="match status" value="2"/>
</dbReference>
<sequence>MMLGRRLFGAIYRFLKHFRDSSTASQSEDGLVKEGKYEIAIKRVNARDVFDYDSDLYTRMVRYPLEVLAIFGIVLMNMVGRINPLFENHIQTRIFNLKSSTSVRNLNPSDVEVTTQILLLQIEGMDYSGWDAPSIWILQCLRRNSSLDTFSLPHLILHSQLPFPSSLSSSLSSMPPCSALLHFSKSFSLDKSASGYDPSYPKTASWQEDKHCCSWDGVECDKNTSHVVGLDLTSSWLFGHFHSNSTLFFLPNLRRLNLADNNFNLSRIPSEIGNFKSLTHLNLSFSVFSGQTPFEISQLSSLVLLDLRGNLLQGPFPTLNFTSLHFMFFSKNKFTGEIPSFICDAIYLRVLDLSHNNLSGMIPKCLVNSTALSVLDLRMNGLHGTIPAIFAKGNNFRNINLNGNQLEGPLPQSLVNCTDLEVLDLGNNKINGAFPYWLGSLQKLQVLVIRSNRFQGRIGNPKTKFPFPNLRIIDISNNQFNGPLPITYFEYLKAMMNVDESGVARPYMGDSYYQDSLNIMMKGQYIEMERVLTILTSIDFSNNSFKGEMPKRIGRLKSLKGLNFSHNNLIGHIPPSIGNLTNLEWLDLSFNKLDGEISSQLADLTWLEVLKLSHNQLTGHIPSGTQFNTFNNDSYTENLGLCGFPLSRTCDNHEAKQPPPSTLQQDENLEHENGFGWQAVSIGYACGTIFGMLMGFFMFKIGRPKCLVRMVKLEQHIMLRRLKKNAHKRDGRR</sequence>
<dbReference type="FunFam" id="3.80.10.10:FF:000383">
    <property type="entry name" value="Leucine-rich repeat receptor protein kinase EMS1"/>
    <property type="match status" value="1"/>
</dbReference>
<dbReference type="InterPro" id="IPR001611">
    <property type="entry name" value="Leu-rich_rpt"/>
</dbReference>
<organism evidence="14 15">
    <name type="scientific">Quercus lobata</name>
    <name type="common">Valley oak</name>
    <dbReference type="NCBI Taxonomy" id="97700"/>
    <lineage>
        <taxon>Eukaryota</taxon>
        <taxon>Viridiplantae</taxon>
        <taxon>Streptophyta</taxon>
        <taxon>Embryophyta</taxon>
        <taxon>Tracheophyta</taxon>
        <taxon>Spermatophyta</taxon>
        <taxon>Magnoliopsida</taxon>
        <taxon>eudicotyledons</taxon>
        <taxon>Gunneridae</taxon>
        <taxon>Pentapetalae</taxon>
        <taxon>rosids</taxon>
        <taxon>fabids</taxon>
        <taxon>Fagales</taxon>
        <taxon>Fagaceae</taxon>
        <taxon>Quercus</taxon>
    </lineage>
</organism>
<evidence type="ECO:0000256" key="5">
    <source>
        <dbReference type="ARBA" id="ARBA00022692"/>
    </source>
</evidence>
<dbReference type="InterPro" id="IPR013210">
    <property type="entry name" value="LRR_N_plant-typ"/>
</dbReference>
<dbReference type="Gramene" id="QL04p073658:mrna">
    <property type="protein sequence ID" value="QL04p073658:mrna"/>
    <property type="gene ID" value="QL04p073658"/>
</dbReference>
<keyword evidence="10" id="KW-0675">Receptor</keyword>
<dbReference type="EnsemblPlants" id="QL04p073658:mrna">
    <property type="protein sequence ID" value="QL04p073658:mrna"/>
    <property type="gene ID" value="QL04p073658"/>
</dbReference>
<keyword evidence="3" id="KW-1003">Cell membrane</keyword>
<evidence type="ECO:0000256" key="4">
    <source>
        <dbReference type="ARBA" id="ARBA00022614"/>
    </source>
</evidence>
<evidence type="ECO:0000256" key="10">
    <source>
        <dbReference type="ARBA" id="ARBA00023170"/>
    </source>
</evidence>
<keyword evidence="5 12" id="KW-0812">Transmembrane</keyword>
<dbReference type="Gene3D" id="3.30.1640.10">
    <property type="entry name" value="mini-chromosome maintenance (MCM) complex, chain A, domain 1"/>
    <property type="match status" value="1"/>
</dbReference>
<evidence type="ECO:0000256" key="9">
    <source>
        <dbReference type="ARBA" id="ARBA00023136"/>
    </source>
</evidence>
<keyword evidence="11" id="KW-0325">Glycoprotein</keyword>
<evidence type="ECO:0000256" key="1">
    <source>
        <dbReference type="ARBA" id="ARBA00004251"/>
    </source>
</evidence>
<evidence type="ECO:0000256" key="8">
    <source>
        <dbReference type="ARBA" id="ARBA00022989"/>
    </source>
</evidence>
<dbReference type="Gene3D" id="3.80.10.10">
    <property type="entry name" value="Ribonuclease Inhibitor"/>
    <property type="match status" value="3"/>
</dbReference>
<evidence type="ECO:0000256" key="12">
    <source>
        <dbReference type="SAM" id="Phobius"/>
    </source>
</evidence>
<dbReference type="InterPro" id="IPR012340">
    <property type="entry name" value="NA-bd_OB-fold"/>
</dbReference>
<feature type="transmembrane region" description="Helical" evidence="12">
    <location>
        <begin position="675"/>
        <end position="699"/>
    </location>
</feature>
<evidence type="ECO:0000256" key="11">
    <source>
        <dbReference type="ARBA" id="ARBA00023180"/>
    </source>
</evidence>
<dbReference type="SUPFAM" id="SSF50249">
    <property type="entry name" value="Nucleic acid-binding proteins"/>
    <property type="match status" value="1"/>
</dbReference>
<dbReference type="PANTHER" id="PTHR48061">
    <property type="entry name" value="LEUCINE-RICH REPEAT RECEPTOR PROTEIN KINASE EMS1-LIKE-RELATED"/>
    <property type="match status" value="1"/>
</dbReference>
<dbReference type="OMA" id="GRNMIND"/>
<dbReference type="SMART" id="SM00369">
    <property type="entry name" value="LRR_TYP"/>
    <property type="match status" value="4"/>
</dbReference>
<keyword evidence="4" id="KW-0433">Leucine-rich repeat</keyword>
<dbReference type="Pfam" id="PF00560">
    <property type="entry name" value="LRR_1"/>
    <property type="match status" value="4"/>
</dbReference>
<name>A0A7N2LK86_QUELO</name>
<reference evidence="14 15" key="1">
    <citation type="journal article" date="2016" name="G3 (Bethesda)">
        <title>First Draft Assembly and Annotation of the Genome of a California Endemic Oak Quercus lobata Nee (Fagaceae).</title>
        <authorList>
            <person name="Sork V.L."/>
            <person name="Fitz-Gibbon S.T."/>
            <person name="Puiu D."/>
            <person name="Crepeau M."/>
            <person name="Gugger P.F."/>
            <person name="Sherman R."/>
            <person name="Stevens K."/>
            <person name="Langley C.H."/>
            <person name="Pellegrini M."/>
            <person name="Salzberg S.L."/>
        </authorList>
    </citation>
    <scope>NUCLEOTIDE SEQUENCE [LARGE SCALE GENOMIC DNA]</scope>
    <source>
        <strain evidence="14 15">cv. SW786</strain>
    </source>
</reference>
<keyword evidence="8 12" id="KW-1133">Transmembrane helix</keyword>
<proteinExistence type="inferred from homology"/>
<evidence type="ECO:0000256" key="2">
    <source>
        <dbReference type="ARBA" id="ARBA00009592"/>
    </source>
</evidence>
<dbReference type="InterPro" id="IPR046956">
    <property type="entry name" value="RLP23-like"/>
</dbReference>
<comment type="similarity">
    <text evidence="2">Belongs to the RLP family.</text>
</comment>
<protein>
    <recommendedName>
        <fullName evidence="13">Leucine-rich repeat-containing N-terminal plant-type domain-containing protein</fullName>
    </recommendedName>
</protein>
<evidence type="ECO:0000256" key="6">
    <source>
        <dbReference type="ARBA" id="ARBA00022729"/>
    </source>
</evidence>
<evidence type="ECO:0000259" key="13">
    <source>
        <dbReference type="Pfam" id="PF08263"/>
    </source>
</evidence>
<dbReference type="InParanoid" id="A0A7N2LK86"/>
<evidence type="ECO:0000256" key="3">
    <source>
        <dbReference type="ARBA" id="ARBA00022475"/>
    </source>
</evidence>